<dbReference type="Pfam" id="PF12874">
    <property type="entry name" value="zf-met"/>
    <property type="match status" value="1"/>
</dbReference>
<keyword evidence="2" id="KW-0677">Repeat</keyword>
<sequence>MNENCRLCLGKLETTSVAIADEGFREKLKKVFEFMIFTDETHPGQACQPCHSLVSQFYEFSLQVEENQQQLWAQHLYIKVEDVKEEEDTVPHSFYHVDVDALPPEIVKQEPTEPSVDTDGYIGIKDNDDSDDDLHVPHTPAGYDYEEDSTDSDYVSTTATSTAANSNYIQHRIYPRGIAVVTNRVYQPARGTETEIDQHLKEFYNFQCEVCSAKLGNMTILRSHFRLSHGMEGFIRCCGIRLYTRIQLRDHMDEHDGTQPTCKICNTTHKNHKSLKMHMSNYHRTSDELTFKCPKCWQEFATKYLLRMHLPLHSTVKCLHCGKVLLSKSVKSHMAKMHNPGKYTCAVCGIKFRTKRTLWVHKNNVHMEFETFKCEFCDKQFKRKVSLRDHMASHGR</sequence>
<feature type="region of interest" description="Disordered" evidence="5">
    <location>
        <begin position="125"/>
        <end position="153"/>
    </location>
</feature>
<dbReference type="PROSITE" id="PS51915">
    <property type="entry name" value="ZAD"/>
    <property type="match status" value="1"/>
</dbReference>
<organism evidence="6 7">
    <name type="scientific">Anopheles albimanus</name>
    <name type="common">New world malaria mosquito</name>
    <dbReference type="NCBI Taxonomy" id="7167"/>
    <lineage>
        <taxon>Eukaryota</taxon>
        <taxon>Metazoa</taxon>
        <taxon>Ecdysozoa</taxon>
        <taxon>Arthropoda</taxon>
        <taxon>Hexapoda</taxon>
        <taxon>Insecta</taxon>
        <taxon>Pterygota</taxon>
        <taxon>Neoptera</taxon>
        <taxon>Endopterygota</taxon>
        <taxon>Diptera</taxon>
        <taxon>Nematocera</taxon>
        <taxon>Culicoidea</taxon>
        <taxon>Culicidae</taxon>
        <taxon>Anophelinae</taxon>
        <taxon>Anopheles</taxon>
    </lineage>
</organism>
<dbReference type="PANTHER" id="PTHR24379:SF121">
    <property type="entry name" value="C2H2-TYPE DOMAIN-CONTAINING PROTEIN"/>
    <property type="match status" value="1"/>
</dbReference>
<evidence type="ECO:0000256" key="3">
    <source>
        <dbReference type="ARBA" id="ARBA00022771"/>
    </source>
</evidence>
<dbReference type="SMART" id="SM00868">
    <property type="entry name" value="zf-AD"/>
    <property type="match status" value="1"/>
</dbReference>
<dbReference type="EnsemblMetazoa" id="AALB005210-RA">
    <property type="protein sequence ID" value="AALB005210-PA"/>
    <property type="gene ID" value="AALB005210"/>
</dbReference>
<dbReference type="SMART" id="SM00355">
    <property type="entry name" value="ZnF_C2H2"/>
    <property type="match status" value="7"/>
</dbReference>
<dbReference type="InterPro" id="IPR012934">
    <property type="entry name" value="Znf_AD"/>
</dbReference>
<reference evidence="6 7" key="1">
    <citation type="journal article" date="2017" name="G3 (Bethesda)">
        <title>The Physical Genome Mapping of Anopheles albimanus Corrected Scaffold Misassemblies and Identified Interarm Rearrangements in Genus Anopheles.</title>
        <authorList>
            <person name="Artemov G.N."/>
            <person name="Peery A.N."/>
            <person name="Jiang X."/>
            <person name="Tu Z."/>
            <person name="Stegniy V.N."/>
            <person name="Sharakhova M.V."/>
            <person name="Sharakhov I.V."/>
        </authorList>
    </citation>
    <scope>NUCLEOTIDE SEQUENCE [LARGE SCALE GENOMIC DNA]</scope>
    <source>
        <strain evidence="6 7">ALBI9_A</strain>
    </source>
</reference>
<keyword evidence="1" id="KW-0479">Metal-binding</keyword>
<dbReference type="GO" id="GO:0008270">
    <property type="term" value="F:zinc ion binding"/>
    <property type="evidence" value="ECO:0007669"/>
    <property type="project" value="UniProtKB-UniRule"/>
</dbReference>
<dbReference type="Gene3D" id="3.30.160.60">
    <property type="entry name" value="Classic Zinc Finger"/>
    <property type="match status" value="4"/>
</dbReference>
<dbReference type="Pfam" id="PF00096">
    <property type="entry name" value="zf-C2H2"/>
    <property type="match status" value="3"/>
</dbReference>
<dbReference type="RefSeq" id="XP_035788072.1">
    <property type="nucleotide sequence ID" value="XM_035932179.1"/>
</dbReference>
<dbReference type="Pfam" id="PF07776">
    <property type="entry name" value="zf-AD"/>
    <property type="match status" value="1"/>
</dbReference>
<dbReference type="GeneID" id="118464667"/>
<dbReference type="InterPro" id="IPR036236">
    <property type="entry name" value="Znf_C2H2_sf"/>
</dbReference>
<dbReference type="InterPro" id="IPR013087">
    <property type="entry name" value="Znf_C2H2_type"/>
</dbReference>
<keyword evidence="3" id="KW-0863">Zinc-finger</keyword>
<keyword evidence="7" id="KW-1185">Reference proteome</keyword>
<dbReference type="OrthoDB" id="7734042at2759"/>
<dbReference type="Proteomes" id="UP000069272">
    <property type="component" value="Chromosome 3L"/>
</dbReference>
<protein>
    <recommendedName>
        <fullName evidence="8">Protein krueppel</fullName>
    </recommendedName>
</protein>
<dbReference type="SUPFAM" id="SSF57716">
    <property type="entry name" value="Glucocorticoid receptor-like (DNA-binding domain)"/>
    <property type="match status" value="1"/>
</dbReference>
<dbReference type="GO" id="GO:0005634">
    <property type="term" value="C:nucleus"/>
    <property type="evidence" value="ECO:0007669"/>
    <property type="project" value="InterPro"/>
</dbReference>
<accession>A0A182FFB8</accession>
<dbReference type="PROSITE" id="PS50157">
    <property type="entry name" value="ZINC_FINGER_C2H2_2"/>
    <property type="match status" value="3"/>
</dbReference>
<evidence type="ECO:0000313" key="6">
    <source>
        <dbReference type="EnsemblMetazoa" id="AALB005210-PA"/>
    </source>
</evidence>
<dbReference type="KEGG" id="aali:118464667"/>
<evidence type="ECO:0000256" key="4">
    <source>
        <dbReference type="ARBA" id="ARBA00022833"/>
    </source>
</evidence>
<evidence type="ECO:0000256" key="5">
    <source>
        <dbReference type="SAM" id="MobiDB-lite"/>
    </source>
</evidence>
<evidence type="ECO:0000313" key="7">
    <source>
        <dbReference type="Proteomes" id="UP000069272"/>
    </source>
</evidence>
<evidence type="ECO:0000256" key="1">
    <source>
        <dbReference type="ARBA" id="ARBA00022723"/>
    </source>
</evidence>
<dbReference type="PANTHER" id="PTHR24379">
    <property type="entry name" value="KRAB AND ZINC FINGER DOMAIN-CONTAINING"/>
    <property type="match status" value="1"/>
</dbReference>
<dbReference type="VEuPathDB" id="VectorBase:AALB20_030179"/>
<dbReference type="VEuPathDB" id="VectorBase:AALB005210"/>
<evidence type="ECO:0000256" key="2">
    <source>
        <dbReference type="ARBA" id="ARBA00022737"/>
    </source>
</evidence>
<dbReference type="AlphaFoldDB" id="A0A182FFB8"/>
<dbReference type="PROSITE" id="PS00028">
    <property type="entry name" value="ZINC_FINGER_C2H2_1"/>
    <property type="match status" value="4"/>
</dbReference>
<reference evidence="6" key="2">
    <citation type="submission" date="2022-08" db="UniProtKB">
        <authorList>
            <consortium name="EnsemblMetazoa"/>
        </authorList>
    </citation>
    <scope>IDENTIFICATION</scope>
    <source>
        <strain evidence="6">STECLA/ALBI9_A</strain>
    </source>
</reference>
<dbReference type="FunFam" id="3.30.160.60:FF:000065">
    <property type="entry name" value="B-cell CLL/lymphoma 6, member B"/>
    <property type="match status" value="1"/>
</dbReference>
<dbReference type="Gene3D" id="3.40.1800.20">
    <property type="match status" value="1"/>
</dbReference>
<dbReference type="SUPFAM" id="SSF57667">
    <property type="entry name" value="beta-beta-alpha zinc fingers"/>
    <property type="match status" value="1"/>
</dbReference>
<evidence type="ECO:0008006" key="8">
    <source>
        <dbReference type="Google" id="ProtNLM"/>
    </source>
</evidence>
<proteinExistence type="predicted"/>
<keyword evidence="4" id="KW-0862">Zinc</keyword>
<name>A0A182FFB8_ANOAL</name>
<dbReference type="STRING" id="7167.A0A182FFB8"/>